<dbReference type="Proteomes" id="UP001155241">
    <property type="component" value="Unassembled WGS sequence"/>
</dbReference>
<dbReference type="AlphaFoldDB" id="A0A9X2FFE7"/>
<protein>
    <submittedName>
        <fullName evidence="2">YbaN family protein</fullName>
    </submittedName>
</protein>
<reference evidence="2" key="1">
    <citation type="submission" date="2022-06" db="EMBL/GenBank/DDBJ databases">
        <title>Aeoliella straminimaris, a novel planctomycete from sediments.</title>
        <authorList>
            <person name="Vitorino I.R."/>
            <person name="Lage O.M."/>
        </authorList>
    </citation>
    <scope>NUCLEOTIDE SEQUENCE</scope>
    <source>
        <strain evidence="2">ICT_H6.2</strain>
    </source>
</reference>
<dbReference type="InterPro" id="IPR007401">
    <property type="entry name" value="DUF454"/>
</dbReference>
<comment type="caution">
    <text evidence="2">The sequence shown here is derived from an EMBL/GenBank/DDBJ whole genome shotgun (WGS) entry which is preliminary data.</text>
</comment>
<proteinExistence type="predicted"/>
<feature type="transmembrane region" description="Helical" evidence="1">
    <location>
        <begin position="116"/>
        <end position="135"/>
    </location>
</feature>
<dbReference type="Pfam" id="PF04304">
    <property type="entry name" value="DUF454"/>
    <property type="match status" value="1"/>
</dbReference>
<feature type="transmembrane region" description="Helical" evidence="1">
    <location>
        <begin position="90"/>
        <end position="110"/>
    </location>
</feature>
<dbReference type="EMBL" id="JAMXLR010000095">
    <property type="protein sequence ID" value="MCO6048015.1"/>
    <property type="molecule type" value="Genomic_DNA"/>
</dbReference>
<dbReference type="GO" id="GO:0005886">
    <property type="term" value="C:plasma membrane"/>
    <property type="evidence" value="ECO:0007669"/>
    <property type="project" value="TreeGrafter"/>
</dbReference>
<evidence type="ECO:0000256" key="1">
    <source>
        <dbReference type="SAM" id="Phobius"/>
    </source>
</evidence>
<evidence type="ECO:0000313" key="3">
    <source>
        <dbReference type="Proteomes" id="UP001155241"/>
    </source>
</evidence>
<sequence>MPSNSPLPTTTLPGDHVGGLRRVLYVSLALMLLTLGLVGVVVPGLPTTPFVLLASYLLARSWPRLNERLMRSRLLGPLLRDWQQHRAVSLRVKIAAVLMVLLAMAVVVGMANLPAPLLACVVLGVAVGLTVIYRIPTRRQSATNHDYFAASVNTRCNVGRSCCSSASNAS</sequence>
<dbReference type="PANTHER" id="PTHR35813:SF1">
    <property type="entry name" value="INNER MEMBRANE PROTEIN YBAN"/>
    <property type="match status" value="1"/>
</dbReference>
<dbReference type="RefSeq" id="WP_252856130.1">
    <property type="nucleotide sequence ID" value="NZ_JAMXLR010000095.1"/>
</dbReference>
<name>A0A9X2FFE7_9BACT</name>
<evidence type="ECO:0000313" key="2">
    <source>
        <dbReference type="EMBL" id="MCO6048015.1"/>
    </source>
</evidence>
<keyword evidence="3" id="KW-1185">Reference proteome</keyword>
<keyword evidence="1" id="KW-1133">Transmembrane helix</keyword>
<gene>
    <name evidence="2" type="ORF">NG895_29280</name>
</gene>
<organism evidence="2 3">
    <name type="scientific">Aeoliella straminimaris</name>
    <dbReference type="NCBI Taxonomy" id="2954799"/>
    <lineage>
        <taxon>Bacteria</taxon>
        <taxon>Pseudomonadati</taxon>
        <taxon>Planctomycetota</taxon>
        <taxon>Planctomycetia</taxon>
        <taxon>Pirellulales</taxon>
        <taxon>Lacipirellulaceae</taxon>
        <taxon>Aeoliella</taxon>
    </lineage>
</organism>
<keyword evidence="1" id="KW-0472">Membrane</keyword>
<keyword evidence="1" id="KW-0812">Transmembrane</keyword>
<dbReference type="PANTHER" id="PTHR35813">
    <property type="entry name" value="INNER MEMBRANE PROTEIN YBAN"/>
    <property type="match status" value="1"/>
</dbReference>
<accession>A0A9X2FFE7</accession>
<feature type="transmembrane region" description="Helical" evidence="1">
    <location>
        <begin position="23"/>
        <end position="42"/>
    </location>
</feature>